<keyword evidence="2" id="KW-0805">Transcription regulation</keyword>
<dbReference type="InterPro" id="IPR004111">
    <property type="entry name" value="Repressor_TetR_C"/>
</dbReference>
<keyword evidence="3 5" id="KW-0238">DNA-binding</keyword>
<comment type="caution">
    <text evidence="7">The sequence shown here is derived from an EMBL/GenBank/DDBJ whole genome shotgun (WGS) entry which is preliminary data.</text>
</comment>
<dbReference type="GO" id="GO:0003700">
    <property type="term" value="F:DNA-binding transcription factor activity"/>
    <property type="evidence" value="ECO:0007669"/>
    <property type="project" value="TreeGrafter"/>
</dbReference>
<dbReference type="InterPro" id="IPR001647">
    <property type="entry name" value="HTH_TetR"/>
</dbReference>
<dbReference type="RefSeq" id="WP_184792807.1">
    <property type="nucleotide sequence ID" value="NZ_BONT01000101.1"/>
</dbReference>
<dbReference type="Gene3D" id="1.10.357.10">
    <property type="entry name" value="Tetracycline Repressor, domain 2"/>
    <property type="match status" value="1"/>
</dbReference>
<dbReference type="EMBL" id="JACHGT010000025">
    <property type="protein sequence ID" value="MBB6039720.1"/>
    <property type="molecule type" value="Genomic_DNA"/>
</dbReference>
<evidence type="ECO:0000256" key="1">
    <source>
        <dbReference type="ARBA" id="ARBA00022491"/>
    </source>
</evidence>
<keyword evidence="4" id="KW-0804">Transcription</keyword>
<dbReference type="SUPFAM" id="SSF48498">
    <property type="entry name" value="Tetracyclin repressor-like, C-terminal domain"/>
    <property type="match status" value="1"/>
</dbReference>
<reference evidence="7 8" key="1">
    <citation type="submission" date="2020-08" db="EMBL/GenBank/DDBJ databases">
        <title>Genomic Encyclopedia of Type Strains, Phase IV (KMG-IV): sequencing the most valuable type-strain genomes for metagenomic binning, comparative biology and taxonomic classification.</title>
        <authorList>
            <person name="Goeker M."/>
        </authorList>
    </citation>
    <scope>NUCLEOTIDE SEQUENCE [LARGE SCALE GENOMIC DNA]</scope>
    <source>
        <strain evidence="7 8">YIM 65646</strain>
    </source>
</reference>
<evidence type="ECO:0000259" key="6">
    <source>
        <dbReference type="PROSITE" id="PS50977"/>
    </source>
</evidence>
<evidence type="ECO:0000313" key="8">
    <source>
        <dbReference type="Proteomes" id="UP000548476"/>
    </source>
</evidence>
<dbReference type="InterPro" id="IPR009057">
    <property type="entry name" value="Homeodomain-like_sf"/>
</dbReference>
<dbReference type="Pfam" id="PF00440">
    <property type="entry name" value="TetR_N"/>
    <property type="match status" value="1"/>
</dbReference>
<dbReference type="GO" id="GO:0045892">
    <property type="term" value="P:negative regulation of DNA-templated transcription"/>
    <property type="evidence" value="ECO:0007669"/>
    <property type="project" value="InterPro"/>
</dbReference>
<evidence type="ECO:0000256" key="4">
    <source>
        <dbReference type="ARBA" id="ARBA00023163"/>
    </source>
</evidence>
<dbReference type="AlphaFoldDB" id="A0A841G6M1"/>
<organism evidence="7 8">
    <name type="scientific">Phytomonospora endophytica</name>
    <dbReference type="NCBI Taxonomy" id="714109"/>
    <lineage>
        <taxon>Bacteria</taxon>
        <taxon>Bacillati</taxon>
        <taxon>Actinomycetota</taxon>
        <taxon>Actinomycetes</taxon>
        <taxon>Micromonosporales</taxon>
        <taxon>Micromonosporaceae</taxon>
        <taxon>Phytomonospora</taxon>
    </lineage>
</organism>
<dbReference type="InterPro" id="IPR036271">
    <property type="entry name" value="Tet_transcr_reg_TetR-rel_C_sf"/>
</dbReference>
<dbReference type="PRINTS" id="PR00400">
    <property type="entry name" value="TETREPRESSOR"/>
</dbReference>
<keyword evidence="8" id="KW-1185">Reference proteome</keyword>
<evidence type="ECO:0000256" key="2">
    <source>
        <dbReference type="ARBA" id="ARBA00023015"/>
    </source>
</evidence>
<dbReference type="GO" id="GO:0046677">
    <property type="term" value="P:response to antibiotic"/>
    <property type="evidence" value="ECO:0007669"/>
    <property type="project" value="InterPro"/>
</dbReference>
<gene>
    <name evidence="7" type="ORF">HNR73_007618</name>
</gene>
<dbReference type="PANTHER" id="PTHR30055:SF151">
    <property type="entry name" value="TRANSCRIPTIONAL REGULATORY PROTEIN"/>
    <property type="match status" value="1"/>
</dbReference>
<feature type="DNA-binding region" description="H-T-H motif" evidence="5">
    <location>
        <begin position="29"/>
        <end position="48"/>
    </location>
</feature>
<keyword evidence="1" id="KW-0678">Repressor</keyword>
<accession>A0A841G6M1</accession>
<dbReference type="InterPro" id="IPR050109">
    <property type="entry name" value="HTH-type_TetR-like_transc_reg"/>
</dbReference>
<dbReference type="PRINTS" id="PR00455">
    <property type="entry name" value="HTHTETR"/>
</dbReference>
<protein>
    <submittedName>
        <fullName evidence="7">TetR/AcrR family tetracycline transcriptional repressor</fullName>
    </submittedName>
</protein>
<dbReference type="SUPFAM" id="SSF46689">
    <property type="entry name" value="Homeodomain-like"/>
    <property type="match status" value="1"/>
</dbReference>
<evidence type="ECO:0000256" key="3">
    <source>
        <dbReference type="ARBA" id="ARBA00023125"/>
    </source>
</evidence>
<dbReference type="Pfam" id="PF02909">
    <property type="entry name" value="TetR_C_1"/>
    <property type="match status" value="1"/>
</dbReference>
<dbReference type="Proteomes" id="UP000548476">
    <property type="component" value="Unassembled WGS sequence"/>
</dbReference>
<dbReference type="InterPro" id="IPR003012">
    <property type="entry name" value="Tet_transcr_reg_TetR"/>
</dbReference>
<dbReference type="PROSITE" id="PS50977">
    <property type="entry name" value="HTH_TETR_2"/>
    <property type="match status" value="1"/>
</dbReference>
<dbReference type="GO" id="GO:0000976">
    <property type="term" value="F:transcription cis-regulatory region binding"/>
    <property type="evidence" value="ECO:0007669"/>
    <property type="project" value="TreeGrafter"/>
</dbReference>
<name>A0A841G6M1_9ACTN</name>
<dbReference type="PANTHER" id="PTHR30055">
    <property type="entry name" value="HTH-TYPE TRANSCRIPTIONAL REGULATOR RUTR"/>
    <property type="match status" value="1"/>
</dbReference>
<proteinExistence type="predicted"/>
<evidence type="ECO:0000313" key="7">
    <source>
        <dbReference type="EMBL" id="MBB6039720.1"/>
    </source>
</evidence>
<feature type="domain" description="HTH tetR-type" evidence="6">
    <location>
        <begin position="6"/>
        <end position="66"/>
    </location>
</feature>
<evidence type="ECO:0000256" key="5">
    <source>
        <dbReference type="PROSITE-ProRule" id="PRU00335"/>
    </source>
</evidence>
<sequence length="201" mass="20844">MSEKPGLTRAGLIDAALTLLDEVGLKGLTVRRLAADLGVKSPALYWHIRTKQELLDGVAEAIVRAAGLGPPHDGEPWQDWLVRRALAYRAAVLGHRDGALVVASSTRLGAEALELFDAELRALVAEGFTPRLALDTISALSHYTTGFLLREQSPPTAGAGPVGALPGTLVAARRAGGGGFETGARLIVAGAERELAGVTGG</sequence>
<dbReference type="Gene3D" id="1.10.10.60">
    <property type="entry name" value="Homeodomain-like"/>
    <property type="match status" value="1"/>
</dbReference>